<dbReference type="Gene3D" id="1.10.1660.10">
    <property type="match status" value="1"/>
</dbReference>
<evidence type="ECO:0000256" key="1">
    <source>
        <dbReference type="ARBA" id="ARBA00022491"/>
    </source>
</evidence>
<dbReference type="EMBL" id="JANIPJ010000003">
    <property type="protein sequence ID" value="MCR2803537.1"/>
    <property type="molecule type" value="Genomic_DNA"/>
</dbReference>
<feature type="compositionally biased region" description="Polar residues" evidence="5">
    <location>
        <begin position="127"/>
        <end position="137"/>
    </location>
</feature>
<keyword evidence="4" id="KW-0804">Transcription</keyword>
<dbReference type="Proteomes" id="UP001141950">
    <property type="component" value="Unassembled WGS sequence"/>
</dbReference>
<dbReference type="Pfam" id="PF13411">
    <property type="entry name" value="MerR_1"/>
    <property type="match status" value="1"/>
</dbReference>
<keyword evidence="1" id="KW-0678">Repressor</keyword>
<comment type="caution">
    <text evidence="7">The sequence shown here is derived from an EMBL/GenBank/DDBJ whole genome shotgun (WGS) entry which is preliminary data.</text>
</comment>
<dbReference type="AlphaFoldDB" id="A0A9X2MNX7"/>
<feature type="domain" description="HTH merR-type" evidence="6">
    <location>
        <begin position="6"/>
        <end position="75"/>
    </location>
</feature>
<dbReference type="PANTHER" id="PTHR30204">
    <property type="entry name" value="REDOX-CYCLING DRUG-SENSING TRANSCRIPTIONAL ACTIVATOR SOXR"/>
    <property type="match status" value="1"/>
</dbReference>
<accession>A0A9X2MNX7</accession>
<proteinExistence type="predicted"/>
<gene>
    <name evidence="7" type="ORF">NQZ67_06530</name>
</gene>
<dbReference type="InterPro" id="IPR047057">
    <property type="entry name" value="MerR_fam"/>
</dbReference>
<dbReference type="PROSITE" id="PS50937">
    <property type="entry name" value="HTH_MERR_2"/>
    <property type="match status" value="1"/>
</dbReference>
<dbReference type="PRINTS" id="PR00040">
    <property type="entry name" value="HTHMERR"/>
</dbReference>
<evidence type="ECO:0000259" key="6">
    <source>
        <dbReference type="PROSITE" id="PS50937"/>
    </source>
</evidence>
<sequence length="172" mass="19508">MNEEQTFTIKQAAEQTGVSEDAIRYYEKIVLLPRAERKDNGHRVYRKEDISRIQLIACLKKTGMPLENMRSFLEVSADADPAEYPELVEQLRSHRNHIVSQIASLQQVVDFIDMKLVEGSYRKDNNCSDAGQDGTTGEQRKRAESKSVSPMEMSYFPASARPDNLPEKQGAV</sequence>
<dbReference type="SMART" id="SM00422">
    <property type="entry name" value="HTH_MERR"/>
    <property type="match status" value="1"/>
</dbReference>
<feature type="region of interest" description="Disordered" evidence="5">
    <location>
        <begin position="122"/>
        <end position="172"/>
    </location>
</feature>
<dbReference type="RefSeq" id="WP_257443907.1">
    <property type="nucleotide sequence ID" value="NZ_JANIPJ010000003.1"/>
</dbReference>
<dbReference type="CDD" id="cd01109">
    <property type="entry name" value="HTH_YyaN"/>
    <property type="match status" value="1"/>
</dbReference>
<keyword evidence="3" id="KW-0238">DNA-binding</keyword>
<keyword evidence="2" id="KW-0805">Transcription regulation</keyword>
<evidence type="ECO:0000256" key="2">
    <source>
        <dbReference type="ARBA" id="ARBA00023015"/>
    </source>
</evidence>
<evidence type="ECO:0000313" key="7">
    <source>
        <dbReference type="EMBL" id="MCR2803537.1"/>
    </source>
</evidence>
<dbReference type="InterPro" id="IPR000551">
    <property type="entry name" value="MerR-type_HTH_dom"/>
</dbReference>
<name>A0A9X2MNX7_9BACL</name>
<dbReference type="GO" id="GO:0003677">
    <property type="term" value="F:DNA binding"/>
    <property type="evidence" value="ECO:0007669"/>
    <property type="project" value="UniProtKB-KW"/>
</dbReference>
<evidence type="ECO:0000256" key="4">
    <source>
        <dbReference type="ARBA" id="ARBA00023163"/>
    </source>
</evidence>
<dbReference type="GO" id="GO:0003700">
    <property type="term" value="F:DNA-binding transcription factor activity"/>
    <property type="evidence" value="ECO:0007669"/>
    <property type="project" value="InterPro"/>
</dbReference>
<dbReference type="SUPFAM" id="SSF46955">
    <property type="entry name" value="Putative DNA-binding domain"/>
    <property type="match status" value="1"/>
</dbReference>
<dbReference type="PANTHER" id="PTHR30204:SF69">
    <property type="entry name" value="MERR-FAMILY TRANSCRIPTIONAL REGULATOR"/>
    <property type="match status" value="1"/>
</dbReference>
<evidence type="ECO:0000256" key="5">
    <source>
        <dbReference type="SAM" id="MobiDB-lite"/>
    </source>
</evidence>
<protein>
    <submittedName>
        <fullName evidence="7">MerR family transcriptional regulator</fullName>
    </submittedName>
</protein>
<dbReference type="InterPro" id="IPR009061">
    <property type="entry name" value="DNA-bd_dom_put_sf"/>
</dbReference>
<organism evidence="7 8">
    <name type="scientific">Paenibacillus soyae</name>
    <dbReference type="NCBI Taxonomy" id="2969249"/>
    <lineage>
        <taxon>Bacteria</taxon>
        <taxon>Bacillati</taxon>
        <taxon>Bacillota</taxon>
        <taxon>Bacilli</taxon>
        <taxon>Bacillales</taxon>
        <taxon>Paenibacillaceae</taxon>
        <taxon>Paenibacillus</taxon>
    </lineage>
</organism>
<reference evidence="7" key="1">
    <citation type="submission" date="2022-08" db="EMBL/GenBank/DDBJ databases">
        <title>The genomic sequence of strain Paenibacillus sp. SCIV0701.</title>
        <authorList>
            <person name="Zhao H."/>
        </authorList>
    </citation>
    <scope>NUCLEOTIDE SEQUENCE</scope>
    <source>
        <strain evidence="7">SCIV0701</strain>
    </source>
</reference>
<evidence type="ECO:0000256" key="3">
    <source>
        <dbReference type="ARBA" id="ARBA00023125"/>
    </source>
</evidence>
<keyword evidence="8" id="KW-1185">Reference proteome</keyword>
<evidence type="ECO:0000313" key="8">
    <source>
        <dbReference type="Proteomes" id="UP001141950"/>
    </source>
</evidence>